<reference evidence="5 6" key="1">
    <citation type="submission" date="2024-02" db="EMBL/GenBank/DDBJ databases">
        <title>Marinospirillum sp. MEB 164 isolated from Lonar lake sediment.</title>
        <authorList>
            <person name="Joshi A."/>
            <person name="Thite S."/>
        </authorList>
    </citation>
    <scope>NUCLEOTIDE SEQUENCE [LARGE SCALE GENOMIC DNA]</scope>
    <source>
        <strain evidence="5 6">MEB164</strain>
    </source>
</reference>
<keyword evidence="2" id="KW-0902">Two-component regulatory system</keyword>
<feature type="modified residue" description="4-aspartylphosphate" evidence="3">
    <location>
        <position position="64"/>
    </location>
</feature>
<keyword evidence="6" id="KW-1185">Reference proteome</keyword>
<name>A0ABW8PXL4_9GAMM</name>
<evidence type="ECO:0000256" key="2">
    <source>
        <dbReference type="ARBA" id="ARBA00023012"/>
    </source>
</evidence>
<comment type="caution">
    <text evidence="5">The sequence shown here is derived from an EMBL/GenBank/DDBJ whole genome shotgun (WGS) entry which is preliminary data.</text>
</comment>
<dbReference type="Gene3D" id="3.40.50.2300">
    <property type="match status" value="1"/>
</dbReference>
<dbReference type="Pfam" id="PF00072">
    <property type="entry name" value="Response_reg"/>
    <property type="match status" value="1"/>
</dbReference>
<sequence>MVYQEGMIDQYGFKKVLIAEDQPPQRHLLASFFQQEGYQVITAHNGVEAVAAFAEHRPSLVLMDIIMPEMDGLEATRRIKALPEGEFATIIFLTVREGLAEMRICIEAGGDDFLTKPINTDLLKIRIFALQRLQELHQQLAVQHRFLVNHLQEEQDNQRLAQKVFQHLLAVQGGELPGVEVVQRAADRFSGDLVLSRRLADGRVRIFLGDFTGHGLAAALGALPAAEVFYTLSDQGVGLVQLLSEMNAKLCALLPDDRFLAAALVEISADLTRFIWWNGGLPSLVLKKGCEMRALVSDFLALGIVAERDFSQELHQQPCSPDCALLMMTDGVLEAHNQQHLAFAATGFKDFLAAWPYTQGMQQALEAALAEHLGSELILEDDLSLVSIRLDAL</sequence>
<dbReference type="SUPFAM" id="SSF52172">
    <property type="entry name" value="CheY-like"/>
    <property type="match status" value="1"/>
</dbReference>
<organism evidence="5 6">
    <name type="scientific">Marinospirillum alkalitolerans</name>
    <dbReference type="NCBI Taxonomy" id="3123374"/>
    <lineage>
        <taxon>Bacteria</taxon>
        <taxon>Pseudomonadati</taxon>
        <taxon>Pseudomonadota</taxon>
        <taxon>Gammaproteobacteria</taxon>
        <taxon>Oceanospirillales</taxon>
        <taxon>Oceanospirillaceae</taxon>
        <taxon>Marinospirillum</taxon>
    </lineage>
</organism>
<keyword evidence="1 3" id="KW-0597">Phosphoprotein</keyword>
<dbReference type="InterPro" id="IPR011006">
    <property type="entry name" value="CheY-like_superfamily"/>
</dbReference>
<protein>
    <submittedName>
        <fullName evidence="5">SpoIIE family protein phosphatase</fullName>
    </submittedName>
</protein>
<dbReference type="PROSITE" id="PS50110">
    <property type="entry name" value="RESPONSE_REGULATORY"/>
    <property type="match status" value="1"/>
</dbReference>
<dbReference type="InterPro" id="IPR001932">
    <property type="entry name" value="PPM-type_phosphatase-like_dom"/>
</dbReference>
<dbReference type="SMART" id="SM00331">
    <property type="entry name" value="PP2C_SIG"/>
    <property type="match status" value="1"/>
</dbReference>
<feature type="domain" description="Response regulatory" evidence="4">
    <location>
        <begin position="15"/>
        <end position="131"/>
    </location>
</feature>
<evidence type="ECO:0000313" key="5">
    <source>
        <dbReference type="EMBL" id="MFK7161040.1"/>
    </source>
</evidence>
<dbReference type="InterPro" id="IPR001789">
    <property type="entry name" value="Sig_transdc_resp-reg_receiver"/>
</dbReference>
<accession>A0ABW8PXL4</accession>
<dbReference type="Pfam" id="PF07228">
    <property type="entry name" value="SpoIIE"/>
    <property type="match status" value="1"/>
</dbReference>
<evidence type="ECO:0000256" key="3">
    <source>
        <dbReference type="PROSITE-ProRule" id="PRU00169"/>
    </source>
</evidence>
<dbReference type="Proteomes" id="UP001621714">
    <property type="component" value="Unassembled WGS sequence"/>
</dbReference>
<dbReference type="Gene3D" id="3.60.40.10">
    <property type="entry name" value="PPM-type phosphatase domain"/>
    <property type="match status" value="1"/>
</dbReference>
<evidence type="ECO:0000313" key="6">
    <source>
        <dbReference type="Proteomes" id="UP001621714"/>
    </source>
</evidence>
<dbReference type="EMBL" id="JBANFI010000004">
    <property type="protein sequence ID" value="MFK7161040.1"/>
    <property type="molecule type" value="Genomic_DNA"/>
</dbReference>
<evidence type="ECO:0000256" key="1">
    <source>
        <dbReference type="ARBA" id="ARBA00022553"/>
    </source>
</evidence>
<gene>
    <name evidence="5" type="ORF">V6U78_08330</name>
</gene>
<proteinExistence type="predicted"/>
<evidence type="ECO:0000259" key="4">
    <source>
        <dbReference type="PROSITE" id="PS50110"/>
    </source>
</evidence>
<dbReference type="PANTHER" id="PTHR45339:SF1">
    <property type="entry name" value="HYBRID SIGNAL TRANSDUCTION HISTIDINE KINASE J"/>
    <property type="match status" value="1"/>
</dbReference>
<dbReference type="SMART" id="SM00448">
    <property type="entry name" value="REC"/>
    <property type="match status" value="1"/>
</dbReference>
<dbReference type="RefSeq" id="WP_405339334.1">
    <property type="nucleotide sequence ID" value="NZ_JBANFI010000004.1"/>
</dbReference>
<dbReference type="InterPro" id="IPR036457">
    <property type="entry name" value="PPM-type-like_dom_sf"/>
</dbReference>
<dbReference type="PANTHER" id="PTHR45339">
    <property type="entry name" value="HYBRID SIGNAL TRANSDUCTION HISTIDINE KINASE J"/>
    <property type="match status" value="1"/>
</dbReference>